<dbReference type="SMART" id="SM00220">
    <property type="entry name" value="S_TKc"/>
    <property type="match status" value="1"/>
</dbReference>
<dbReference type="GO" id="GO:0044773">
    <property type="term" value="P:mitotic DNA damage checkpoint signaling"/>
    <property type="evidence" value="ECO:0007669"/>
    <property type="project" value="TreeGrafter"/>
</dbReference>
<dbReference type="HOGENOM" id="CLU_076146_0_0_1"/>
<name>A0A0D1YAX1_EXOME</name>
<sequence length="317" mass="35418">MANRTSKLGSGSLLQGKKAVYQICGLFSKNNQHVWPAFAMQSRQPVVIKQALPGQLQNEIEALRLCQGSPYVRQLIDTTESPPTMVLEHLDTSLFSASRHCQLDKTDLKQAIKASLHGLSLLHGFGRIHSDIKPDNILANRGAEGSSRFKDIKLCDLGDSIIQDASRGPQRFVTGTAVYRAPEVILQAPPTTSLDIWALGATALYFLVGDHLFAPKPHSRDDKMVNRKVLQCQMQCFGPFPDQFVDILPAESQAELQELYNSREFYPNRWPDALASVLDPEDEDFIRMLLKPDPRDRPAAAEALQHTWLTVLPFIYA</sequence>
<dbReference type="GeneID" id="27319339"/>
<dbReference type="EMBL" id="KN847520">
    <property type="protein sequence ID" value="KIV97786.1"/>
    <property type="molecule type" value="Genomic_DNA"/>
</dbReference>
<dbReference type="AlphaFoldDB" id="A0A0D1YAX1"/>
<dbReference type="OMA" id="GRCKIGQ"/>
<accession>A0A0D1YAX1</accession>
<organism evidence="2 3">
    <name type="scientific">Exophiala mesophila</name>
    <name type="common">Black yeast-like fungus</name>
    <dbReference type="NCBI Taxonomy" id="212818"/>
    <lineage>
        <taxon>Eukaryota</taxon>
        <taxon>Fungi</taxon>
        <taxon>Dikarya</taxon>
        <taxon>Ascomycota</taxon>
        <taxon>Pezizomycotina</taxon>
        <taxon>Eurotiomycetes</taxon>
        <taxon>Chaetothyriomycetidae</taxon>
        <taxon>Chaetothyriales</taxon>
        <taxon>Herpotrichiellaceae</taxon>
        <taxon>Exophiala</taxon>
    </lineage>
</organism>
<dbReference type="GO" id="GO:0005524">
    <property type="term" value="F:ATP binding"/>
    <property type="evidence" value="ECO:0007669"/>
    <property type="project" value="InterPro"/>
</dbReference>
<dbReference type="PROSITE" id="PS50011">
    <property type="entry name" value="PROTEIN_KINASE_DOM"/>
    <property type="match status" value="1"/>
</dbReference>
<evidence type="ECO:0000313" key="2">
    <source>
        <dbReference type="EMBL" id="KIV97786.1"/>
    </source>
</evidence>
<dbReference type="GO" id="GO:0004674">
    <property type="term" value="F:protein serine/threonine kinase activity"/>
    <property type="evidence" value="ECO:0007669"/>
    <property type="project" value="TreeGrafter"/>
</dbReference>
<feature type="domain" description="Protein kinase" evidence="1">
    <location>
        <begin position="2"/>
        <end position="309"/>
    </location>
</feature>
<dbReference type="VEuPathDB" id="FungiDB:PV10_01494"/>
<dbReference type="PANTHER" id="PTHR44167">
    <property type="entry name" value="OVARIAN-SPECIFIC SERINE/THREONINE-PROTEIN KINASE LOK-RELATED"/>
    <property type="match status" value="1"/>
</dbReference>
<proteinExistence type="predicted"/>
<gene>
    <name evidence="2" type="ORF">PV10_01494</name>
</gene>
<dbReference type="Gene3D" id="1.10.510.10">
    <property type="entry name" value="Transferase(Phosphotransferase) domain 1"/>
    <property type="match status" value="1"/>
</dbReference>
<dbReference type="RefSeq" id="XP_016229360.1">
    <property type="nucleotide sequence ID" value="XM_016365711.1"/>
</dbReference>
<reference evidence="2 3" key="1">
    <citation type="submission" date="2015-01" db="EMBL/GenBank/DDBJ databases">
        <title>The Genome Sequence of Exophiala mesophila CBS40295.</title>
        <authorList>
            <consortium name="The Broad Institute Genomics Platform"/>
            <person name="Cuomo C."/>
            <person name="de Hoog S."/>
            <person name="Gorbushina A."/>
            <person name="Stielow B."/>
            <person name="Teixiera M."/>
            <person name="Abouelleil A."/>
            <person name="Chapman S.B."/>
            <person name="Priest M."/>
            <person name="Young S.K."/>
            <person name="Wortman J."/>
            <person name="Nusbaum C."/>
            <person name="Birren B."/>
        </authorList>
    </citation>
    <scope>NUCLEOTIDE SEQUENCE [LARGE SCALE GENOMIC DNA]</scope>
    <source>
        <strain evidence="2 3">CBS 40295</strain>
    </source>
</reference>
<dbReference type="GO" id="GO:0005634">
    <property type="term" value="C:nucleus"/>
    <property type="evidence" value="ECO:0007669"/>
    <property type="project" value="TreeGrafter"/>
</dbReference>
<evidence type="ECO:0000313" key="3">
    <source>
        <dbReference type="Proteomes" id="UP000054302"/>
    </source>
</evidence>
<dbReference type="PANTHER" id="PTHR44167:SF30">
    <property type="entry name" value="PHOSPHORYLASE KINASE"/>
    <property type="match status" value="1"/>
</dbReference>
<dbReference type="Pfam" id="PF00069">
    <property type="entry name" value="Pkinase"/>
    <property type="match status" value="1"/>
</dbReference>
<dbReference type="OrthoDB" id="5979581at2759"/>
<dbReference type="SUPFAM" id="SSF56112">
    <property type="entry name" value="Protein kinase-like (PK-like)"/>
    <property type="match status" value="1"/>
</dbReference>
<protein>
    <recommendedName>
        <fullName evidence="1">Protein kinase domain-containing protein</fullName>
    </recommendedName>
</protein>
<dbReference type="Proteomes" id="UP000054302">
    <property type="component" value="Unassembled WGS sequence"/>
</dbReference>
<dbReference type="InterPro" id="IPR000719">
    <property type="entry name" value="Prot_kinase_dom"/>
</dbReference>
<dbReference type="STRING" id="212818.A0A0D1YAX1"/>
<evidence type="ECO:0000259" key="1">
    <source>
        <dbReference type="PROSITE" id="PS50011"/>
    </source>
</evidence>
<dbReference type="InterPro" id="IPR011009">
    <property type="entry name" value="Kinase-like_dom_sf"/>
</dbReference>
<keyword evidence="3" id="KW-1185">Reference proteome</keyword>